<dbReference type="SMART" id="SM00448">
    <property type="entry name" value="REC"/>
    <property type="match status" value="1"/>
</dbReference>
<evidence type="ECO:0000259" key="6">
    <source>
        <dbReference type="PROSITE" id="PS50110"/>
    </source>
</evidence>
<proteinExistence type="predicted"/>
<keyword evidence="8" id="KW-1185">Reference proteome</keyword>
<evidence type="ECO:0000256" key="1">
    <source>
        <dbReference type="ARBA" id="ARBA00018672"/>
    </source>
</evidence>
<organism evidence="7 8">
    <name type="scientific">Heliomicrobium undosum</name>
    <dbReference type="NCBI Taxonomy" id="121734"/>
    <lineage>
        <taxon>Bacteria</taxon>
        <taxon>Bacillati</taxon>
        <taxon>Bacillota</taxon>
        <taxon>Clostridia</taxon>
        <taxon>Eubacteriales</taxon>
        <taxon>Heliobacteriaceae</taxon>
        <taxon>Heliomicrobium</taxon>
    </lineage>
</organism>
<dbReference type="EMBL" id="WXEY01000003">
    <property type="protein sequence ID" value="MZP28914.1"/>
    <property type="molecule type" value="Genomic_DNA"/>
</dbReference>
<dbReference type="PANTHER" id="PTHR44591:SF14">
    <property type="entry name" value="PROTEIN PILG"/>
    <property type="match status" value="1"/>
</dbReference>
<dbReference type="SUPFAM" id="SSF52172">
    <property type="entry name" value="CheY-like"/>
    <property type="match status" value="1"/>
</dbReference>
<dbReference type="InterPro" id="IPR011006">
    <property type="entry name" value="CheY-like_superfamily"/>
</dbReference>
<comment type="function">
    <text evidence="4">May play the central regulatory role in sporulation. It may be an element of the effector pathway responsible for the activation of sporulation genes in response to nutritional stress. Spo0A may act in concert with spo0H (a sigma factor) to control the expression of some genes that are critical to the sporulation process.</text>
</comment>
<dbReference type="InterPro" id="IPR050595">
    <property type="entry name" value="Bact_response_regulator"/>
</dbReference>
<dbReference type="OrthoDB" id="9802066at2"/>
<feature type="modified residue" description="4-aspartylphosphate" evidence="5">
    <location>
        <position position="53"/>
    </location>
</feature>
<dbReference type="InterPro" id="IPR001789">
    <property type="entry name" value="Sig_transdc_resp-reg_receiver"/>
</dbReference>
<evidence type="ECO:0000256" key="5">
    <source>
        <dbReference type="PROSITE-ProRule" id="PRU00169"/>
    </source>
</evidence>
<dbReference type="Pfam" id="PF00072">
    <property type="entry name" value="Response_reg"/>
    <property type="match status" value="1"/>
</dbReference>
<sequence length="120" mass="13453">MKILVVDDSIVYRTQIVKLLRDNLPEADFITAGDGVAGLEKFVEEKPDVTLLDLLMPGMNGQEVLKKIKEVNPEARVIVLTADIQKFIEVEVRELGAWTFLHKPITREKAEQVAQLIKGA</sequence>
<evidence type="ECO:0000256" key="4">
    <source>
        <dbReference type="ARBA" id="ARBA00024867"/>
    </source>
</evidence>
<keyword evidence="2 5" id="KW-0597">Phosphoprotein</keyword>
<name>A0A845L261_9FIRM</name>
<evidence type="ECO:0000313" key="7">
    <source>
        <dbReference type="EMBL" id="MZP28914.1"/>
    </source>
</evidence>
<dbReference type="GO" id="GO:0000160">
    <property type="term" value="P:phosphorelay signal transduction system"/>
    <property type="evidence" value="ECO:0007669"/>
    <property type="project" value="UniProtKB-KW"/>
</dbReference>
<accession>A0A845L261</accession>
<reference evidence="7 8" key="1">
    <citation type="submission" date="2020-01" db="EMBL/GenBank/DDBJ databases">
        <title>Whole-genome sequence of Heliobacterium undosum DSM 13378.</title>
        <authorList>
            <person name="Kyndt J.A."/>
            <person name="Meyer T.E."/>
        </authorList>
    </citation>
    <scope>NUCLEOTIDE SEQUENCE [LARGE SCALE GENOMIC DNA]</scope>
    <source>
        <strain evidence="7 8">DSM 13378</strain>
    </source>
</reference>
<protein>
    <recommendedName>
        <fullName evidence="1">Stage 0 sporulation protein A homolog</fullName>
    </recommendedName>
</protein>
<dbReference type="Proteomes" id="UP000463470">
    <property type="component" value="Unassembled WGS sequence"/>
</dbReference>
<dbReference type="Gene3D" id="3.40.50.2300">
    <property type="match status" value="1"/>
</dbReference>
<evidence type="ECO:0000256" key="3">
    <source>
        <dbReference type="ARBA" id="ARBA00023012"/>
    </source>
</evidence>
<gene>
    <name evidence="7" type="ORF">GTO91_04220</name>
</gene>
<dbReference type="PANTHER" id="PTHR44591">
    <property type="entry name" value="STRESS RESPONSE REGULATOR PROTEIN 1"/>
    <property type="match status" value="1"/>
</dbReference>
<feature type="domain" description="Response regulatory" evidence="6">
    <location>
        <begin position="2"/>
        <end position="118"/>
    </location>
</feature>
<dbReference type="RefSeq" id="WP_161255331.1">
    <property type="nucleotide sequence ID" value="NZ_WXEY01000003.1"/>
</dbReference>
<keyword evidence="3" id="KW-0902">Two-component regulatory system</keyword>
<dbReference type="PROSITE" id="PS50110">
    <property type="entry name" value="RESPONSE_REGULATORY"/>
    <property type="match status" value="1"/>
</dbReference>
<dbReference type="AlphaFoldDB" id="A0A845L261"/>
<evidence type="ECO:0000256" key="2">
    <source>
        <dbReference type="ARBA" id="ARBA00022553"/>
    </source>
</evidence>
<comment type="caution">
    <text evidence="7">The sequence shown here is derived from an EMBL/GenBank/DDBJ whole genome shotgun (WGS) entry which is preliminary data.</text>
</comment>
<evidence type="ECO:0000313" key="8">
    <source>
        <dbReference type="Proteomes" id="UP000463470"/>
    </source>
</evidence>